<sequence length="537" mass="59443">MASTNISLRISRSPLTRHNSNSNIDDSRMHSPAFASAGLDAGDDRSSMSSGPILNNCVFCAQPESSTRKFSRCDGCKRPYHKTCLQKAGIEVIQNKLLACNRPKCQSRVQKQEARDQASRKVQEQPRSGSSLHTVVASQHPHSPANPSCEIDGCLNPPLSSVVRGRILCKAHEVQVRYDQASLARANAAKQESVRKALRVDAQSKRRLEGRQLLHSKGTRPHQVKRTSSLSTRPIGAESSEQIMNVSPPYYRRPAARKSARKEIASETQVENIQDHSMAGIDIAGIDETDEARNEEDMGDVNSLPREPHDCPSVPGNPSIRTKTLESPSLVGIIPHAATDDGREEDVATEEIPNPITEETFRPHPLEDEGASSTKTQSPISNSQASPSHHTDVTSPHPLDAYLYPTSPPSPRPQSPSYLLATQTFSHTNPLLTWPAPRPSASYIAQKRDEYLRNPRPNRKANFGVHLTEATKAERRAKGWSVHQRKEVVDTEQTRERDRRMEDWIGVKDVGGFELGCSEGKMVVREKVGEGRVFEVE</sequence>
<dbReference type="AlphaFoldDB" id="S3DI48"/>
<dbReference type="Gene3D" id="3.30.40.10">
    <property type="entry name" value="Zinc/RING finger domain, C3HC4 (zinc finger)"/>
    <property type="match status" value="1"/>
</dbReference>
<organism evidence="2 3">
    <name type="scientific">Glarea lozoyensis (strain ATCC 20868 / MF5171)</name>
    <dbReference type="NCBI Taxonomy" id="1116229"/>
    <lineage>
        <taxon>Eukaryota</taxon>
        <taxon>Fungi</taxon>
        <taxon>Dikarya</taxon>
        <taxon>Ascomycota</taxon>
        <taxon>Pezizomycotina</taxon>
        <taxon>Leotiomycetes</taxon>
        <taxon>Helotiales</taxon>
        <taxon>Helotiaceae</taxon>
        <taxon>Glarea</taxon>
    </lineage>
</organism>
<feature type="region of interest" description="Disordered" evidence="1">
    <location>
        <begin position="1"/>
        <end position="30"/>
    </location>
</feature>
<dbReference type="RefSeq" id="XP_008076114.1">
    <property type="nucleotide sequence ID" value="XM_008077923.1"/>
</dbReference>
<dbReference type="OMA" id="RENGWHI"/>
<feature type="compositionally biased region" description="Basic and acidic residues" evidence="1">
    <location>
        <begin position="110"/>
        <end position="124"/>
    </location>
</feature>
<feature type="compositionally biased region" description="Polar residues" evidence="1">
    <location>
        <begin position="125"/>
        <end position="141"/>
    </location>
</feature>
<dbReference type="KEGG" id="glz:GLAREA_08962"/>
<dbReference type="InterPro" id="IPR011011">
    <property type="entry name" value="Znf_FYVE_PHD"/>
</dbReference>
<accession>S3DI48</accession>
<gene>
    <name evidence="2" type="ORF">GLAREA_08962</name>
</gene>
<dbReference type="SUPFAM" id="SSF57903">
    <property type="entry name" value="FYVE/PHD zinc finger"/>
    <property type="match status" value="1"/>
</dbReference>
<dbReference type="EMBL" id="KE145352">
    <property type="protein sequence ID" value="EPE36799.1"/>
    <property type="molecule type" value="Genomic_DNA"/>
</dbReference>
<evidence type="ECO:0008006" key="4">
    <source>
        <dbReference type="Google" id="ProtNLM"/>
    </source>
</evidence>
<evidence type="ECO:0000256" key="1">
    <source>
        <dbReference type="SAM" id="MobiDB-lite"/>
    </source>
</evidence>
<dbReference type="GeneID" id="19468010"/>
<proteinExistence type="predicted"/>
<protein>
    <recommendedName>
        <fullName evidence="4">PHD-type domain-containing protein</fullName>
    </recommendedName>
</protein>
<feature type="region of interest" description="Disordered" evidence="1">
    <location>
        <begin position="109"/>
        <end position="144"/>
    </location>
</feature>
<dbReference type="HOGENOM" id="CLU_507193_0_0_1"/>
<feature type="compositionally biased region" description="Polar residues" evidence="1">
    <location>
        <begin position="1"/>
        <end position="24"/>
    </location>
</feature>
<feature type="region of interest" description="Disordered" evidence="1">
    <location>
        <begin position="287"/>
        <end position="418"/>
    </location>
</feature>
<evidence type="ECO:0000313" key="2">
    <source>
        <dbReference type="EMBL" id="EPE36799.1"/>
    </source>
</evidence>
<name>S3DI48_GLAL2</name>
<dbReference type="Proteomes" id="UP000016922">
    <property type="component" value="Unassembled WGS sequence"/>
</dbReference>
<keyword evidence="3" id="KW-1185">Reference proteome</keyword>
<feature type="region of interest" description="Disordered" evidence="1">
    <location>
        <begin position="216"/>
        <end position="237"/>
    </location>
</feature>
<reference evidence="2 3" key="1">
    <citation type="journal article" date="2013" name="BMC Genomics">
        <title>Genomics-driven discovery of the pneumocandin biosynthetic gene cluster in the fungus Glarea lozoyensis.</title>
        <authorList>
            <person name="Chen L."/>
            <person name="Yue Q."/>
            <person name="Zhang X."/>
            <person name="Xiang M."/>
            <person name="Wang C."/>
            <person name="Li S."/>
            <person name="Che Y."/>
            <person name="Ortiz-Lopez F.J."/>
            <person name="Bills G.F."/>
            <person name="Liu X."/>
            <person name="An Z."/>
        </authorList>
    </citation>
    <scope>NUCLEOTIDE SEQUENCE [LARGE SCALE GENOMIC DNA]</scope>
    <source>
        <strain evidence="3">ATCC 20868 / MF5171</strain>
    </source>
</reference>
<evidence type="ECO:0000313" key="3">
    <source>
        <dbReference type="Proteomes" id="UP000016922"/>
    </source>
</evidence>
<dbReference type="CDD" id="cd15489">
    <property type="entry name" value="PHD_SF"/>
    <property type="match status" value="1"/>
</dbReference>
<feature type="compositionally biased region" description="Polar residues" evidence="1">
    <location>
        <begin position="371"/>
        <end position="388"/>
    </location>
</feature>
<dbReference type="InterPro" id="IPR013083">
    <property type="entry name" value="Znf_RING/FYVE/PHD"/>
</dbReference>